<dbReference type="EMBL" id="QGDT01000004">
    <property type="protein sequence ID" value="PWJ58574.1"/>
    <property type="molecule type" value="Genomic_DNA"/>
</dbReference>
<dbReference type="AlphaFoldDB" id="A0A316AN78"/>
<reference evidence="7 8" key="1">
    <citation type="submission" date="2018-03" db="EMBL/GenBank/DDBJ databases">
        <title>Genomic Encyclopedia of Archaeal and Bacterial Type Strains, Phase II (KMG-II): from individual species to whole genera.</title>
        <authorList>
            <person name="Goeker M."/>
        </authorList>
    </citation>
    <scope>NUCLEOTIDE SEQUENCE [LARGE SCALE GENOMIC DNA]</scope>
    <source>
        <strain evidence="7 8">DSM 100346</strain>
    </source>
</reference>
<dbReference type="GO" id="GO:0003677">
    <property type="term" value="F:DNA binding"/>
    <property type="evidence" value="ECO:0007669"/>
    <property type="project" value="InterPro"/>
</dbReference>
<evidence type="ECO:0000259" key="6">
    <source>
        <dbReference type="Pfam" id="PF08281"/>
    </source>
</evidence>
<accession>A0A316AN78</accession>
<gene>
    <name evidence="7" type="ORF">CLV98_104434</name>
</gene>
<dbReference type="InterPro" id="IPR013324">
    <property type="entry name" value="RNA_pol_sigma_r3/r4-like"/>
</dbReference>
<organism evidence="7 8">
    <name type="scientific">Dyadobacter jejuensis</name>
    <dbReference type="NCBI Taxonomy" id="1082580"/>
    <lineage>
        <taxon>Bacteria</taxon>
        <taxon>Pseudomonadati</taxon>
        <taxon>Bacteroidota</taxon>
        <taxon>Cytophagia</taxon>
        <taxon>Cytophagales</taxon>
        <taxon>Spirosomataceae</taxon>
        <taxon>Dyadobacter</taxon>
    </lineage>
</organism>
<keyword evidence="2" id="KW-0805">Transcription regulation</keyword>
<proteinExistence type="inferred from homology"/>
<comment type="similarity">
    <text evidence="1">Belongs to the sigma-70 factor family. ECF subfamily.</text>
</comment>
<dbReference type="InterPro" id="IPR036388">
    <property type="entry name" value="WH-like_DNA-bd_sf"/>
</dbReference>
<dbReference type="InterPro" id="IPR007627">
    <property type="entry name" value="RNA_pol_sigma70_r2"/>
</dbReference>
<feature type="domain" description="RNA polymerase sigma-70 region 2" evidence="5">
    <location>
        <begin position="24"/>
        <end position="90"/>
    </location>
</feature>
<dbReference type="NCBIfam" id="TIGR02937">
    <property type="entry name" value="sigma70-ECF"/>
    <property type="match status" value="1"/>
</dbReference>
<feature type="domain" description="RNA polymerase sigma factor 70 region 4 type 2" evidence="6">
    <location>
        <begin position="122"/>
        <end position="173"/>
    </location>
</feature>
<dbReference type="RefSeq" id="WP_109674403.1">
    <property type="nucleotide sequence ID" value="NZ_QGDT01000004.1"/>
</dbReference>
<sequence>MNSLDDMPIGSNGGVVHDLSFATLFDQNYPGLLYFSFKLIGDKEEAEDIVQNAFISYWKGRDTVQGELNAIKSYLYTTVRHSCMDLLKHRTVIKKHRDQLDADPIDDRLVENEIIRSEVLSEIFNAIENLPAGCRQVLEMSYWQGKKNLEISEELGVSVNTVKTQKQRALQLLRLKLAPSALLVFLQILPAEL</sequence>
<dbReference type="InterPro" id="IPR013325">
    <property type="entry name" value="RNA_pol_sigma_r2"/>
</dbReference>
<keyword evidence="4" id="KW-0804">Transcription</keyword>
<evidence type="ECO:0000256" key="3">
    <source>
        <dbReference type="ARBA" id="ARBA00023082"/>
    </source>
</evidence>
<dbReference type="SUPFAM" id="SSF88946">
    <property type="entry name" value="Sigma2 domain of RNA polymerase sigma factors"/>
    <property type="match status" value="1"/>
</dbReference>
<dbReference type="Pfam" id="PF08281">
    <property type="entry name" value="Sigma70_r4_2"/>
    <property type="match status" value="1"/>
</dbReference>
<protein>
    <submittedName>
        <fullName evidence="7">RNA polymerase sigma-70 factor (ECF subfamily)</fullName>
    </submittedName>
</protein>
<dbReference type="Gene3D" id="1.10.10.10">
    <property type="entry name" value="Winged helix-like DNA-binding domain superfamily/Winged helix DNA-binding domain"/>
    <property type="match status" value="1"/>
</dbReference>
<dbReference type="Gene3D" id="1.10.1740.10">
    <property type="match status" value="1"/>
</dbReference>
<dbReference type="PANTHER" id="PTHR43133:SF46">
    <property type="entry name" value="RNA POLYMERASE SIGMA-70 FACTOR ECF SUBFAMILY"/>
    <property type="match status" value="1"/>
</dbReference>
<evidence type="ECO:0000313" key="7">
    <source>
        <dbReference type="EMBL" id="PWJ58574.1"/>
    </source>
</evidence>
<dbReference type="InterPro" id="IPR014284">
    <property type="entry name" value="RNA_pol_sigma-70_dom"/>
</dbReference>
<dbReference type="InterPro" id="IPR013249">
    <property type="entry name" value="RNA_pol_sigma70_r4_t2"/>
</dbReference>
<evidence type="ECO:0000259" key="5">
    <source>
        <dbReference type="Pfam" id="PF04542"/>
    </source>
</evidence>
<dbReference type="PANTHER" id="PTHR43133">
    <property type="entry name" value="RNA POLYMERASE ECF-TYPE SIGMA FACTO"/>
    <property type="match status" value="1"/>
</dbReference>
<dbReference type="Pfam" id="PF04542">
    <property type="entry name" value="Sigma70_r2"/>
    <property type="match status" value="1"/>
</dbReference>
<keyword evidence="3" id="KW-0731">Sigma factor</keyword>
<evidence type="ECO:0000313" key="8">
    <source>
        <dbReference type="Proteomes" id="UP000245880"/>
    </source>
</evidence>
<dbReference type="InterPro" id="IPR039425">
    <property type="entry name" value="RNA_pol_sigma-70-like"/>
</dbReference>
<keyword evidence="8" id="KW-1185">Reference proteome</keyword>
<comment type="caution">
    <text evidence="7">The sequence shown here is derived from an EMBL/GenBank/DDBJ whole genome shotgun (WGS) entry which is preliminary data.</text>
</comment>
<dbReference type="SUPFAM" id="SSF88659">
    <property type="entry name" value="Sigma3 and sigma4 domains of RNA polymerase sigma factors"/>
    <property type="match status" value="1"/>
</dbReference>
<dbReference type="CDD" id="cd06171">
    <property type="entry name" value="Sigma70_r4"/>
    <property type="match status" value="1"/>
</dbReference>
<name>A0A316AN78_9BACT</name>
<dbReference type="InterPro" id="IPR014327">
    <property type="entry name" value="RNA_pol_sigma70_bacteroid"/>
</dbReference>
<evidence type="ECO:0000256" key="4">
    <source>
        <dbReference type="ARBA" id="ARBA00023163"/>
    </source>
</evidence>
<dbReference type="OrthoDB" id="1524077at2"/>
<dbReference type="Proteomes" id="UP000245880">
    <property type="component" value="Unassembled WGS sequence"/>
</dbReference>
<dbReference type="GO" id="GO:0016987">
    <property type="term" value="F:sigma factor activity"/>
    <property type="evidence" value="ECO:0007669"/>
    <property type="project" value="UniProtKB-KW"/>
</dbReference>
<dbReference type="NCBIfam" id="TIGR02985">
    <property type="entry name" value="Sig70_bacteroi1"/>
    <property type="match status" value="1"/>
</dbReference>
<evidence type="ECO:0000256" key="1">
    <source>
        <dbReference type="ARBA" id="ARBA00010641"/>
    </source>
</evidence>
<evidence type="ECO:0000256" key="2">
    <source>
        <dbReference type="ARBA" id="ARBA00023015"/>
    </source>
</evidence>
<dbReference type="GO" id="GO:0006352">
    <property type="term" value="P:DNA-templated transcription initiation"/>
    <property type="evidence" value="ECO:0007669"/>
    <property type="project" value="InterPro"/>
</dbReference>